<dbReference type="PANTHER" id="PTHR22953">
    <property type="entry name" value="ACID PHOSPHATASE RELATED"/>
    <property type="match status" value="1"/>
</dbReference>
<proteinExistence type="predicted"/>
<dbReference type="GO" id="GO:0003993">
    <property type="term" value="F:acid phosphatase activity"/>
    <property type="evidence" value="ECO:0007669"/>
    <property type="project" value="InterPro"/>
</dbReference>
<dbReference type="EMBL" id="FOAF01000011">
    <property type="protein sequence ID" value="SEM36028.1"/>
    <property type="molecule type" value="Genomic_DNA"/>
</dbReference>
<keyword evidence="4" id="KW-1185">Reference proteome</keyword>
<name>A0A1H7XS99_OLID1</name>
<dbReference type="Gene3D" id="3.60.21.10">
    <property type="match status" value="1"/>
</dbReference>
<organism evidence="3 4">
    <name type="scientific">Olivibacter domesticus</name>
    <name type="common">Pseudosphingobacterium domesticum</name>
    <dbReference type="NCBI Taxonomy" id="407022"/>
    <lineage>
        <taxon>Bacteria</taxon>
        <taxon>Pseudomonadati</taxon>
        <taxon>Bacteroidota</taxon>
        <taxon>Sphingobacteriia</taxon>
        <taxon>Sphingobacteriales</taxon>
        <taxon>Sphingobacteriaceae</taxon>
        <taxon>Olivibacter</taxon>
    </lineage>
</organism>
<dbReference type="InterPro" id="IPR039331">
    <property type="entry name" value="PAPs-like"/>
</dbReference>
<protein>
    <submittedName>
        <fullName evidence="3">3',5'-cyclic AMP phosphodiesterase CpdA</fullName>
    </submittedName>
</protein>
<evidence type="ECO:0000256" key="1">
    <source>
        <dbReference type="ARBA" id="ARBA00022729"/>
    </source>
</evidence>
<dbReference type="AlphaFoldDB" id="A0A1H7XS99"/>
<evidence type="ECO:0000313" key="3">
    <source>
        <dbReference type="EMBL" id="SEM36028.1"/>
    </source>
</evidence>
<reference evidence="4" key="1">
    <citation type="submission" date="2016-10" db="EMBL/GenBank/DDBJ databases">
        <authorList>
            <person name="Varghese N."/>
            <person name="Submissions S."/>
        </authorList>
    </citation>
    <scope>NUCLEOTIDE SEQUENCE [LARGE SCALE GENOMIC DNA]</scope>
    <source>
        <strain evidence="4">DSM 18733</strain>
    </source>
</reference>
<feature type="domain" description="Calcineurin-like phosphoesterase" evidence="2">
    <location>
        <begin position="70"/>
        <end position="287"/>
    </location>
</feature>
<evidence type="ECO:0000259" key="2">
    <source>
        <dbReference type="Pfam" id="PF00149"/>
    </source>
</evidence>
<sequence length="395" mass="44657">MVYFCAIDLGFKKKYNMTKVERKRPVVLNNVQDDSFKWKPLPKAAGKWPYRLDINKVLLGEDLSSSMQFHMVGDTGSVKHSDFQRLVAKEMTSQISMAEQDFTVPSFLLHLGDIVYNHGEANEYPAQFFDPYEQYPAPIFAIPGNHDADINPDSKTPYASLAAFTEVFCAREQQLIAFSKGSNRLSMIQPNVYWTLKTPLANFICLYGNITKFGTITEEQEAWFIQELLNAHLERPDKALIICLHHAPYSADTNHGSSLQMISFLEKSYDKAGVKPDIVFSGHVHSYQRFSKHYTDGTIVPYIVAGAGGYAGLHPIAKLDDANVTDDLAILKDVRLENYCDDCYGFLKVEIKKINGNLLLTGEYHTLADNCLDGVANAVLFERFYVPLRYPEYSL</sequence>
<dbReference type="Proteomes" id="UP000199421">
    <property type="component" value="Unassembled WGS sequence"/>
</dbReference>
<dbReference type="STRING" id="407022.SAMN05661044_04954"/>
<gene>
    <name evidence="3" type="ORF">SAMN05661044_04954</name>
</gene>
<accession>A0A1H7XS99</accession>
<dbReference type="PANTHER" id="PTHR22953:SF153">
    <property type="entry name" value="PURPLE ACID PHOSPHATASE"/>
    <property type="match status" value="1"/>
</dbReference>
<keyword evidence="1" id="KW-0732">Signal</keyword>
<dbReference type="Pfam" id="PF00149">
    <property type="entry name" value="Metallophos"/>
    <property type="match status" value="1"/>
</dbReference>
<evidence type="ECO:0000313" key="4">
    <source>
        <dbReference type="Proteomes" id="UP000199421"/>
    </source>
</evidence>
<dbReference type="InterPro" id="IPR004843">
    <property type="entry name" value="Calcineurin-like_PHP"/>
</dbReference>
<dbReference type="SUPFAM" id="SSF56300">
    <property type="entry name" value="Metallo-dependent phosphatases"/>
    <property type="match status" value="1"/>
</dbReference>
<dbReference type="InterPro" id="IPR029052">
    <property type="entry name" value="Metallo-depent_PP-like"/>
</dbReference>